<evidence type="ECO:0000313" key="2">
    <source>
        <dbReference type="Proteomes" id="UP000244889"/>
    </source>
</evidence>
<accession>A0A2R8F4K4</accession>
<name>A0A2R8F4K4_ORITS</name>
<organism evidence="1 2">
    <name type="scientific">Orientia tsutsugamushi</name>
    <name type="common">Rickettsia tsutsugamushi</name>
    <dbReference type="NCBI Taxonomy" id="784"/>
    <lineage>
        <taxon>Bacteria</taxon>
        <taxon>Pseudomonadati</taxon>
        <taxon>Pseudomonadota</taxon>
        <taxon>Alphaproteobacteria</taxon>
        <taxon>Rickettsiales</taxon>
        <taxon>Rickettsiaceae</taxon>
        <taxon>Rickettsieae</taxon>
        <taxon>Orientia</taxon>
    </lineage>
</organism>
<sequence>MKMWIRNQITQFAKSYEYVIASFYAQTSLQMTIHNFTSQHFVYSFEPIDIALLHLLKYCYSPI</sequence>
<reference evidence="2" key="1">
    <citation type="submission" date="2018-03" db="EMBL/GenBank/DDBJ databases">
        <authorList>
            <person name="Batty M. E."/>
            <person name="Batty M E."/>
        </authorList>
    </citation>
    <scope>NUCLEOTIDE SEQUENCE [LARGE SCALE GENOMIC DNA]</scope>
</reference>
<evidence type="ECO:0000313" key="1">
    <source>
        <dbReference type="EMBL" id="SPM46370.1"/>
    </source>
</evidence>
<protein>
    <submittedName>
        <fullName evidence="1">IS630 family transposase</fullName>
    </submittedName>
</protein>
<dbReference type="AlphaFoldDB" id="A0A2R8F4K4"/>
<dbReference type="EMBL" id="OOHR01000023">
    <property type="protein sequence ID" value="SPM46370.1"/>
    <property type="molecule type" value="Genomic_DNA"/>
</dbReference>
<gene>
    <name evidence="1" type="ORF">FPW1038_00761</name>
</gene>
<dbReference type="Proteomes" id="UP000244889">
    <property type="component" value="Unassembled WGS sequence"/>
</dbReference>
<proteinExistence type="predicted"/>